<dbReference type="RefSeq" id="WP_147618265.1">
    <property type="nucleotide sequence ID" value="NZ_JACOQH010000003.1"/>
</dbReference>
<evidence type="ECO:0000313" key="3">
    <source>
        <dbReference type="EMBL" id="MBC5753427.1"/>
    </source>
</evidence>
<dbReference type="EMBL" id="JACOQH010000003">
    <property type="protein sequence ID" value="MBC5753427.1"/>
    <property type="molecule type" value="Genomic_DNA"/>
</dbReference>
<feature type="compositionally biased region" description="Low complexity" evidence="1">
    <location>
        <begin position="348"/>
        <end position="403"/>
    </location>
</feature>
<gene>
    <name evidence="3" type="ORF">H8Z76_05195</name>
</gene>
<keyword evidence="2" id="KW-0732">Signal</keyword>
<evidence type="ECO:0008006" key="5">
    <source>
        <dbReference type="Google" id="ProtNLM"/>
    </source>
</evidence>
<protein>
    <recommendedName>
        <fullName evidence="5">PEGA domain-containing protein</fullName>
    </recommendedName>
</protein>
<keyword evidence="4" id="KW-1185">Reference proteome</keyword>
<feature type="region of interest" description="Disordered" evidence="1">
    <location>
        <begin position="346"/>
        <end position="426"/>
    </location>
</feature>
<dbReference type="Proteomes" id="UP000621540">
    <property type="component" value="Unassembled WGS sequence"/>
</dbReference>
<name>A0ABR7I957_9FIRM</name>
<feature type="compositionally biased region" description="Polar residues" evidence="1">
    <location>
        <begin position="32"/>
        <end position="42"/>
    </location>
</feature>
<evidence type="ECO:0000256" key="2">
    <source>
        <dbReference type="SAM" id="SignalP"/>
    </source>
</evidence>
<reference evidence="3 4" key="1">
    <citation type="submission" date="2020-08" db="EMBL/GenBank/DDBJ databases">
        <title>Genome public.</title>
        <authorList>
            <person name="Liu C."/>
            <person name="Sun Q."/>
        </authorList>
    </citation>
    <scope>NUCLEOTIDE SEQUENCE [LARGE SCALE GENOMIC DNA]</scope>
    <source>
        <strain evidence="3 4">BX0805</strain>
    </source>
</reference>
<feature type="signal peptide" evidence="2">
    <location>
        <begin position="1"/>
        <end position="24"/>
    </location>
</feature>
<feature type="chain" id="PRO_5046228522" description="PEGA domain-containing protein" evidence="2">
    <location>
        <begin position="25"/>
        <end position="440"/>
    </location>
</feature>
<proteinExistence type="predicted"/>
<dbReference type="PROSITE" id="PS51257">
    <property type="entry name" value="PROKAR_LIPOPROTEIN"/>
    <property type="match status" value="1"/>
</dbReference>
<sequence length="440" mass="47152">MKIRGRIWIPLLAVLLLVAGCAGAEQQPKFTTGKNTYNSAAKQEQSTEEPSEQSTSVAGLHVVVNIDTQSEMLTLQKVENGKLLERSYNSGTCFYNKYGSIMSLARLELGSVVTFRATDDGILTEVTVSDQAWERGQVKKYRIDEERNVFTIGTSNYAIDEDTNFFSDDGTILVNDIGDGDELRVWGIGRRILSVTVTTGHGEIELYGTDVFEGGYIMLSGAQKYYYEITGGMTIEVPEGDYRLTAAGNGYGGSMDITVTRDETVTADLDMIKGEGPKSCELSFTVTVPDTTVLLDGQPVDLSMPVTVTYGTHSLQAAATGYSAWSRQLVVNSETANIIIDLTENAVSSGEESTESTDTVQGTTGDSTQSDSSESTTTDSTQTGVTDSSQSSTQSGNSGSTQTNLGNSLITDEAESDSTNTATESYLKTLSGIMDTLTGE</sequence>
<evidence type="ECO:0000313" key="4">
    <source>
        <dbReference type="Proteomes" id="UP000621540"/>
    </source>
</evidence>
<feature type="compositionally biased region" description="Polar residues" evidence="1">
    <location>
        <begin position="417"/>
        <end position="426"/>
    </location>
</feature>
<organism evidence="3 4">
    <name type="scientific">Roseburia yibonii</name>
    <dbReference type="NCBI Taxonomy" id="2763063"/>
    <lineage>
        <taxon>Bacteria</taxon>
        <taxon>Bacillati</taxon>
        <taxon>Bacillota</taxon>
        <taxon>Clostridia</taxon>
        <taxon>Lachnospirales</taxon>
        <taxon>Lachnospiraceae</taxon>
        <taxon>Roseburia</taxon>
    </lineage>
</organism>
<accession>A0ABR7I957</accession>
<evidence type="ECO:0000256" key="1">
    <source>
        <dbReference type="SAM" id="MobiDB-lite"/>
    </source>
</evidence>
<comment type="caution">
    <text evidence="3">The sequence shown here is derived from an EMBL/GenBank/DDBJ whole genome shotgun (WGS) entry which is preliminary data.</text>
</comment>
<feature type="region of interest" description="Disordered" evidence="1">
    <location>
        <begin position="32"/>
        <end position="56"/>
    </location>
</feature>